<dbReference type="KEGG" id="vih:AB0763_07700"/>
<dbReference type="InterPro" id="IPR038071">
    <property type="entry name" value="UROD/MetE-like_sf"/>
</dbReference>
<accession>A0AB39H9J7</accession>
<evidence type="ECO:0000313" key="2">
    <source>
        <dbReference type="EMBL" id="XDK24112.1"/>
    </source>
</evidence>
<reference evidence="2" key="1">
    <citation type="submission" date="2024-07" db="EMBL/GenBank/DDBJ databases">
        <title>Genome Analysis of a Potential Novel Vibrio Species Secreting pH- and Thermo-stable Alginate Lyase and its Application in Producing Alginate Oligosaccharides.</title>
        <authorList>
            <person name="Huang H."/>
            <person name="Bao K."/>
        </authorList>
    </citation>
    <scope>NUCLEOTIDE SEQUENCE</scope>
    <source>
        <strain evidence="2">HB236076</strain>
    </source>
</reference>
<feature type="domain" description="Cobalamin-independent methionine synthase MetE N-terminal" evidence="1">
    <location>
        <begin position="2"/>
        <end position="41"/>
    </location>
</feature>
<dbReference type="GO" id="GO:0008652">
    <property type="term" value="P:amino acid biosynthetic process"/>
    <property type="evidence" value="ECO:0007669"/>
    <property type="project" value="InterPro"/>
</dbReference>
<dbReference type="InterPro" id="IPR013215">
    <property type="entry name" value="Cbl-indep_Met_Synth_N"/>
</dbReference>
<name>A0AB39H9J7_9VIBR</name>
<dbReference type="Pfam" id="PF08267">
    <property type="entry name" value="Meth_synt_1"/>
    <property type="match status" value="1"/>
</dbReference>
<dbReference type="RefSeq" id="WP_306100170.1">
    <property type="nucleotide sequence ID" value="NZ_CP162601.1"/>
</dbReference>
<evidence type="ECO:0000259" key="1">
    <source>
        <dbReference type="Pfam" id="PF08267"/>
    </source>
</evidence>
<gene>
    <name evidence="2" type="ORF">AB0763_07700</name>
</gene>
<dbReference type="EMBL" id="CP162601">
    <property type="protein sequence ID" value="XDK24112.1"/>
    <property type="molecule type" value="Genomic_DNA"/>
</dbReference>
<dbReference type="GO" id="GO:0003871">
    <property type="term" value="F:5-methyltetrahydropteroyltriglutamate-homocysteine S-methyltransferase activity"/>
    <property type="evidence" value="ECO:0007669"/>
    <property type="project" value="InterPro"/>
</dbReference>
<dbReference type="AlphaFoldDB" id="A0AB39H9J7"/>
<organism evidence="2">
    <name type="scientific">Vibrio sp. HB236076</name>
    <dbReference type="NCBI Taxonomy" id="3232307"/>
    <lineage>
        <taxon>Bacteria</taxon>
        <taxon>Pseudomonadati</taxon>
        <taxon>Pseudomonadota</taxon>
        <taxon>Gammaproteobacteria</taxon>
        <taxon>Vibrionales</taxon>
        <taxon>Vibrionaceae</taxon>
        <taxon>Vibrio</taxon>
    </lineage>
</organism>
<dbReference type="Gene3D" id="3.20.20.210">
    <property type="match status" value="1"/>
</dbReference>
<protein>
    <recommendedName>
        <fullName evidence="1">Cobalamin-independent methionine synthase MetE N-terminal domain-containing protein</fullName>
    </recommendedName>
</protein>
<dbReference type="GO" id="GO:0008270">
    <property type="term" value="F:zinc ion binding"/>
    <property type="evidence" value="ECO:0007669"/>
    <property type="project" value="InterPro"/>
</dbReference>
<sequence>MFGYPRIGEKRQLKYALVPYWHRSLEQEGLLSVGEKFATNEGHRMMTSKE</sequence>
<proteinExistence type="predicted"/>